<feature type="region of interest" description="Disordered" evidence="1">
    <location>
        <begin position="15"/>
        <end position="62"/>
    </location>
</feature>
<dbReference type="Proteomes" id="UP000324222">
    <property type="component" value="Unassembled WGS sequence"/>
</dbReference>
<gene>
    <name evidence="2" type="ORF">E2C01_061398</name>
</gene>
<evidence type="ECO:0000313" key="2">
    <source>
        <dbReference type="EMBL" id="MPC67229.1"/>
    </source>
</evidence>
<accession>A0A5B7HBK1</accession>
<dbReference type="AlphaFoldDB" id="A0A5B7HBK1"/>
<dbReference type="EMBL" id="VSRR010025935">
    <property type="protein sequence ID" value="MPC67229.1"/>
    <property type="molecule type" value="Genomic_DNA"/>
</dbReference>
<protein>
    <submittedName>
        <fullName evidence="2">Uncharacterized protein</fullName>
    </submittedName>
</protein>
<keyword evidence="3" id="KW-1185">Reference proteome</keyword>
<evidence type="ECO:0000256" key="1">
    <source>
        <dbReference type="SAM" id="MobiDB-lite"/>
    </source>
</evidence>
<name>A0A5B7HBK1_PORTR</name>
<reference evidence="2 3" key="1">
    <citation type="submission" date="2019-05" db="EMBL/GenBank/DDBJ databases">
        <title>Another draft genome of Portunus trituberculatus and its Hox gene families provides insights of decapod evolution.</title>
        <authorList>
            <person name="Jeong J.-H."/>
            <person name="Song I."/>
            <person name="Kim S."/>
            <person name="Choi T."/>
            <person name="Kim D."/>
            <person name="Ryu S."/>
            <person name="Kim W."/>
        </authorList>
    </citation>
    <scope>NUCLEOTIDE SEQUENCE [LARGE SCALE GENOMIC DNA]</scope>
    <source>
        <tissue evidence="2">Muscle</tissue>
    </source>
</reference>
<comment type="caution">
    <text evidence="2">The sequence shown here is derived from an EMBL/GenBank/DDBJ whole genome shotgun (WGS) entry which is preliminary data.</text>
</comment>
<proteinExistence type="predicted"/>
<evidence type="ECO:0000313" key="3">
    <source>
        <dbReference type="Proteomes" id="UP000324222"/>
    </source>
</evidence>
<organism evidence="2 3">
    <name type="scientific">Portunus trituberculatus</name>
    <name type="common">Swimming crab</name>
    <name type="synonym">Neptunus trituberculatus</name>
    <dbReference type="NCBI Taxonomy" id="210409"/>
    <lineage>
        <taxon>Eukaryota</taxon>
        <taxon>Metazoa</taxon>
        <taxon>Ecdysozoa</taxon>
        <taxon>Arthropoda</taxon>
        <taxon>Crustacea</taxon>
        <taxon>Multicrustacea</taxon>
        <taxon>Malacostraca</taxon>
        <taxon>Eumalacostraca</taxon>
        <taxon>Eucarida</taxon>
        <taxon>Decapoda</taxon>
        <taxon>Pleocyemata</taxon>
        <taxon>Brachyura</taxon>
        <taxon>Eubrachyura</taxon>
        <taxon>Portunoidea</taxon>
        <taxon>Portunidae</taxon>
        <taxon>Portuninae</taxon>
        <taxon>Portunus</taxon>
    </lineage>
</organism>
<feature type="compositionally biased region" description="Low complexity" evidence="1">
    <location>
        <begin position="29"/>
        <end position="40"/>
    </location>
</feature>
<sequence>MRRLISIIYSLGPRHCPAHLAHPAPPRHSLPARSRSPSRPQRSDGRGAGRKKATWSRSDFKA</sequence>